<gene>
    <name evidence="3" type="ORF">ACFYXQ_43985</name>
</gene>
<evidence type="ECO:0000256" key="1">
    <source>
        <dbReference type="SAM" id="MobiDB-lite"/>
    </source>
</evidence>
<accession>A0ABW6SEI2</accession>
<dbReference type="EC" id="3.4.-.-" evidence="3"/>
<dbReference type="RefSeq" id="WP_387406946.1">
    <property type="nucleotide sequence ID" value="NZ_JBIAQY010000030.1"/>
</dbReference>
<dbReference type="InterPro" id="IPR003675">
    <property type="entry name" value="Rce1/LyrA-like_dom"/>
</dbReference>
<feature type="region of interest" description="Disordered" evidence="1">
    <location>
        <begin position="40"/>
        <end position="60"/>
    </location>
</feature>
<dbReference type="EMBL" id="JBIAQY010000030">
    <property type="protein sequence ID" value="MFF3574732.1"/>
    <property type="molecule type" value="Genomic_DNA"/>
</dbReference>
<name>A0ABW6SEI2_9NOCA</name>
<protein>
    <submittedName>
        <fullName evidence="3">CPBP family intramembrane glutamic endopeptidase</fullName>
        <ecNumber evidence="3">3.4.-.-</ecNumber>
    </submittedName>
</protein>
<feature type="domain" description="CAAX prenyl protease 2/Lysostaphin resistance protein A-like" evidence="2">
    <location>
        <begin position="128"/>
        <end position="215"/>
    </location>
</feature>
<proteinExistence type="predicted"/>
<organism evidence="3 4">
    <name type="scientific">Nocardia jiangxiensis</name>
    <dbReference type="NCBI Taxonomy" id="282685"/>
    <lineage>
        <taxon>Bacteria</taxon>
        <taxon>Bacillati</taxon>
        <taxon>Actinomycetota</taxon>
        <taxon>Actinomycetes</taxon>
        <taxon>Mycobacteriales</taxon>
        <taxon>Nocardiaceae</taxon>
        <taxon>Nocardia</taxon>
    </lineage>
</organism>
<keyword evidence="3" id="KW-0378">Hydrolase</keyword>
<evidence type="ECO:0000259" key="2">
    <source>
        <dbReference type="Pfam" id="PF02517"/>
    </source>
</evidence>
<evidence type="ECO:0000313" key="4">
    <source>
        <dbReference type="Proteomes" id="UP001601992"/>
    </source>
</evidence>
<reference evidence="3 4" key="1">
    <citation type="submission" date="2024-10" db="EMBL/GenBank/DDBJ databases">
        <title>The Natural Products Discovery Center: Release of the First 8490 Sequenced Strains for Exploring Actinobacteria Biosynthetic Diversity.</title>
        <authorList>
            <person name="Kalkreuter E."/>
            <person name="Kautsar S.A."/>
            <person name="Yang D."/>
            <person name="Bader C.D."/>
            <person name="Teijaro C.N."/>
            <person name="Fluegel L."/>
            <person name="Davis C.M."/>
            <person name="Simpson J.R."/>
            <person name="Lauterbach L."/>
            <person name="Steele A.D."/>
            <person name="Gui C."/>
            <person name="Meng S."/>
            <person name="Li G."/>
            <person name="Viehrig K."/>
            <person name="Ye F."/>
            <person name="Su P."/>
            <person name="Kiefer A.F."/>
            <person name="Nichols A."/>
            <person name="Cepeda A.J."/>
            <person name="Yan W."/>
            <person name="Fan B."/>
            <person name="Jiang Y."/>
            <person name="Adhikari A."/>
            <person name="Zheng C.-J."/>
            <person name="Schuster L."/>
            <person name="Cowan T.M."/>
            <person name="Smanski M.J."/>
            <person name="Chevrette M.G."/>
            <person name="De Carvalho L.P.S."/>
            <person name="Shen B."/>
        </authorList>
    </citation>
    <scope>NUCLEOTIDE SEQUENCE [LARGE SCALE GENOMIC DNA]</scope>
    <source>
        <strain evidence="3 4">NPDC002593</strain>
    </source>
</reference>
<sequence length="231" mass="24810">MGIPLLWNNWLLPRLRLGPRGRTAANVAFATVHAAAFRTRRPRDERDSDSGTADCVSSMPISTARGDRYTTRRPPLADRGLRCGSVLFAAVCIGYCTALAIPSLRTRLSEFADRAPEVGLVEWAGVHIPFGTVYSEELIFRGTLDPLLDETFETYGIWLGATAFGLWHIGPARAAGEHVPTTGFATTLAGLILGGLRRRTGSVIAPALVHLAVNAGGAIAPRIARRTRGPV</sequence>
<comment type="caution">
    <text evidence="3">The sequence shown here is derived from an EMBL/GenBank/DDBJ whole genome shotgun (WGS) entry which is preliminary data.</text>
</comment>
<dbReference type="Pfam" id="PF02517">
    <property type="entry name" value="Rce1-like"/>
    <property type="match status" value="1"/>
</dbReference>
<keyword evidence="4" id="KW-1185">Reference proteome</keyword>
<evidence type="ECO:0000313" key="3">
    <source>
        <dbReference type="EMBL" id="MFF3574732.1"/>
    </source>
</evidence>
<dbReference type="GO" id="GO:0016787">
    <property type="term" value="F:hydrolase activity"/>
    <property type="evidence" value="ECO:0007669"/>
    <property type="project" value="UniProtKB-KW"/>
</dbReference>
<dbReference type="Proteomes" id="UP001601992">
    <property type="component" value="Unassembled WGS sequence"/>
</dbReference>